<proteinExistence type="predicted"/>
<dbReference type="Proteomes" id="UP000790347">
    <property type="component" value="Unassembled WGS sequence"/>
</dbReference>
<dbReference type="EMBL" id="ASGP02000006">
    <property type="protein sequence ID" value="KAH9502060.1"/>
    <property type="molecule type" value="Genomic_DNA"/>
</dbReference>
<organism evidence="1 2">
    <name type="scientific">Dermatophagoides farinae</name>
    <name type="common">American house dust mite</name>
    <dbReference type="NCBI Taxonomy" id="6954"/>
    <lineage>
        <taxon>Eukaryota</taxon>
        <taxon>Metazoa</taxon>
        <taxon>Ecdysozoa</taxon>
        <taxon>Arthropoda</taxon>
        <taxon>Chelicerata</taxon>
        <taxon>Arachnida</taxon>
        <taxon>Acari</taxon>
        <taxon>Acariformes</taxon>
        <taxon>Sarcoptiformes</taxon>
        <taxon>Astigmata</taxon>
        <taxon>Psoroptidia</taxon>
        <taxon>Analgoidea</taxon>
        <taxon>Pyroglyphidae</taxon>
        <taxon>Dermatophagoidinae</taxon>
        <taxon>Dermatophagoides</taxon>
    </lineage>
</organism>
<sequence>MDDKHNYVDDMDYNMLMDLDYNYVPNTQHVSHLQPVIHTACIQPVGMKNVFPDSSSIRQQCSTRSPKNIFDCSPDNVHFSYERIFVSVGGISQKIFRPRSI</sequence>
<evidence type="ECO:0000313" key="2">
    <source>
        <dbReference type="Proteomes" id="UP000790347"/>
    </source>
</evidence>
<reference evidence="1" key="2">
    <citation type="journal article" date="2022" name="Res Sq">
        <title>Comparative Genomics Reveals Insights into the Divergent Evolution of Astigmatic Mites and Household Pest Adaptations.</title>
        <authorList>
            <person name="Xiong Q."/>
            <person name="Wan A.T.-Y."/>
            <person name="Liu X.-Y."/>
            <person name="Fung C.S.-H."/>
            <person name="Xiao X."/>
            <person name="Malainual N."/>
            <person name="Hou J."/>
            <person name="Wang L."/>
            <person name="Wang M."/>
            <person name="Yang K."/>
            <person name="Cui Y."/>
            <person name="Leung E."/>
            <person name="Nong W."/>
            <person name="Shin S.-K."/>
            <person name="Au S."/>
            <person name="Jeong K.Y."/>
            <person name="Chew F.T."/>
            <person name="Hui J."/>
            <person name="Leung T.F."/>
            <person name="Tungtrongchitr A."/>
            <person name="Zhong N."/>
            <person name="Liu Z."/>
            <person name="Tsui S."/>
        </authorList>
    </citation>
    <scope>NUCLEOTIDE SEQUENCE</scope>
    <source>
        <strain evidence="1">Derf</strain>
        <tissue evidence="1">Whole organism</tissue>
    </source>
</reference>
<accession>A0A922HQY4</accession>
<gene>
    <name evidence="1" type="ORF">DERF_012858</name>
</gene>
<protein>
    <submittedName>
        <fullName evidence="1">Uncharacterized protein</fullName>
    </submittedName>
</protein>
<dbReference type="AlphaFoldDB" id="A0A922HQY4"/>
<keyword evidence="2" id="KW-1185">Reference proteome</keyword>
<reference evidence="1" key="1">
    <citation type="submission" date="2013-05" db="EMBL/GenBank/DDBJ databases">
        <authorList>
            <person name="Yim A.K.Y."/>
            <person name="Chan T.F."/>
            <person name="Ji K.M."/>
            <person name="Liu X.Y."/>
            <person name="Zhou J.W."/>
            <person name="Li R.Q."/>
            <person name="Yang K.Y."/>
            <person name="Li J."/>
            <person name="Li M."/>
            <person name="Law P.T.W."/>
            <person name="Wu Y.L."/>
            <person name="Cai Z.L."/>
            <person name="Qin H."/>
            <person name="Bao Y."/>
            <person name="Leung R.K.K."/>
            <person name="Ng P.K.S."/>
            <person name="Zou J."/>
            <person name="Zhong X.J."/>
            <person name="Ran P.X."/>
            <person name="Zhong N.S."/>
            <person name="Liu Z.G."/>
            <person name="Tsui S.K.W."/>
        </authorList>
    </citation>
    <scope>NUCLEOTIDE SEQUENCE</scope>
    <source>
        <strain evidence="1">Derf</strain>
        <tissue evidence="1">Whole organism</tissue>
    </source>
</reference>
<evidence type="ECO:0000313" key="1">
    <source>
        <dbReference type="EMBL" id="KAH9502060.1"/>
    </source>
</evidence>
<name>A0A922HQY4_DERFA</name>
<comment type="caution">
    <text evidence="1">The sequence shown here is derived from an EMBL/GenBank/DDBJ whole genome shotgun (WGS) entry which is preliminary data.</text>
</comment>